<dbReference type="InterPro" id="IPR035965">
    <property type="entry name" value="PAS-like_dom_sf"/>
</dbReference>
<name>A0A328B0N1_9CAUL</name>
<keyword evidence="6 12" id="KW-0418">Kinase</keyword>
<dbReference type="Pfam" id="PF02518">
    <property type="entry name" value="HATPase_c"/>
    <property type="match status" value="1"/>
</dbReference>
<dbReference type="GO" id="GO:0005524">
    <property type="term" value="F:ATP binding"/>
    <property type="evidence" value="ECO:0007669"/>
    <property type="project" value="UniProtKB-KW"/>
</dbReference>
<dbReference type="OrthoDB" id="7991996at2"/>
<dbReference type="PROSITE" id="PS50113">
    <property type="entry name" value="PAC"/>
    <property type="match status" value="1"/>
</dbReference>
<evidence type="ECO:0000256" key="1">
    <source>
        <dbReference type="ARBA" id="ARBA00000085"/>
    </source>
</evidence>
<evidence type="ECO:0000259" key="11">
    <source>
        <dbReference type="PROSITE" id="PS50113"/>
    </source>
</evidence>
<keyword evidence="5" id="KW-0547">Nucleotide-binding</keyword>
<dbReference type="SMART" id="SM00091">
    <property type="entry name" value="PAS"/>
    <property type="match status" value="1"/>
</dbReference>
<dbReference type="PANTHER" id="PTHR41523">
    <property type="entry name" value="TWO-COMPONENT SYSTEM SENSOR PROTEIN"/>
    <property type="match status" value="1"/>
</dbReference>
<dbReference type="SMART" id="SM00387">
    <property type="entry name" value="HATPase_c"/>
    <property type="match status" value="1"/>
</dbReference>
<evidence type="ECO:0000313" key="13">
    <source>
        <dbReference type="Proteomes" id="UP000249842"/>
    </source>
</evidence>
<dbReference type="PANTHER" id="PTHR41523:SF8">
    <property type="entry name" value="ETHYLENE RESPONSE SENSOR PROTEIN"/>
    <property type="match status" value="1"/>
</dbReference>
<keyword evidence="13" id="KW-1185">Reference proteome</keyword>
<evidence type="ECO:0000259" key="9">
    <source>
        <dbReference type="PROSITE" id="PS50109"/>
    </source>
</evidence>
<evidence type="ECO:0000259" key="10">
    <source>
        <dbReference type="PROSITE" id="PS50112"/>
    </source>
</evidence>
<dbReference type="Gene3D" id="3.30.450.20">
    <property type="entry name" value="PAS domain"/>
    <property type="match status" value="1"/>
</dbReference>
<evidence type="ECO:0000313" key="12">
    <source>
        <dbReference type="EMBL" id="RAK60001.1"/>
    </source>
</evidence>
<dbReference type="PROSITE" id="PS50109">
    <property type="entry name" value="HIS_KIN"/>
    <property type="match status" value="1"/>
</dbReference>
<keyword evidence="7" id="KW-0067">ATP-binding</keyword>
<dbReference type="EMBL" id="QFYP01000001">
    <property type="protein sequence ID" value="RAK60001.1"/>
    <property type="molecule type" value="Genomic_DNA"/>
</dbReference>
<comment type="caution">
    <text evidence="12">The sequence shown here is derived from an EMBL/GenBank/DDBJ whole genome shotgun (WGS) entry which is preliminary data.</text>
</comment>
<dbReference type="InterPro" id="IPR001610">
    <property type="entry name" value="PAC"/>
</dbReference>
<dbReference type="Proteomes" id="UP000249842">
    <property type="component" value="Unassembled WGS sequence"/>
</dbReference>
<comment type="catalytic activity">
    <reaction evidence="1">
        <text>ATP + protein L-histidine = ADP + protein N-phospho-L-histidine.</text>
        <dbReference type="EC" id="2.7.13.3"/>
    </reaction>
</comment>
<evidence type="ECO:0000256" key="6">
    <source>
        <dbReference type="ARBA" id="ARBA00022777"/>
    </source>
</evidence>
<evidence type="ECO:0000256" key="7">
    <source>
        <dbReference type="ARBA" id="ARBA00022840"/>
    </source>
</evidence>
<evidence type="ECO:0000256" key="3">
    <source>
        <dbReference type="ARBA" id="ARBA00022553"/>
    </source>
</evidence>
<dbReference type="InterPro" id="IPR036890">
    <property type="entry name" value="HATPase_C_sf"/>
</dbReference>
<dbReference type="PROSITE" id="PS50112">
    <property type="entry name" value="PAS"/>
    <property type="match status" value="1"/>
</dbReference>
<dbReference type="RefSeq" id="WP_111457294.1">
    <property type="nucleotide sequence ID" value="NZ_QFYP01000001.1"/>
</dbReference>
<accession>A0A328B0N1</accession>
<reference evidence="13" key="1">
    <citation type="submission" date="2018-05" db="EMBL/GenBank/DDBJ databases">
        <authorList>
            <person name="Li X."/>
        </authorList>
    </citation>
    <scope>NUCLEOTIDE SEQUENCE [LARGE SCALE GENOMIC DNA]</scope>
    <source>
        <strain evidence="13">HKS-05</strain>
    </source>
</reference>
<evidence type="ECO:0000256" key="5">
    <source>
        <dbReference type="ARBA" id="ARBA00022741"/>
    </source>
</evidence>
<organism evidence="12 13">
    <name type="scientific">Phenylobacterium hankyongense</name>
    <dbReference type="NCBI Taxonomy" id="1813876"/>
    <lineage>
        <taxon>Bacteria</taxon>
        <taxon>Pseudomonadati</taxon>
        <taxon>Pseudomonadota</taxon>
        <taxon>Alphaproteobacteria</taxon>
        <taxon>Caulobacterales</taxon>
        <taxon>Caulobacteraceae</taxon>
        <taxon>Phenylobacterium</taxon>
    </lineage>
</organism>
<keyword evidence="3" id="KW-0597">Phosphoprotein</keyword>
<keyword evidence="4" id="KW-0808">Transferase</keyword>
<dbReference type="InterPro" id="IPR011495">
    <property type="entry name" value="Sig_transdc_His_kin_sub2_dim/P"/>
</dbReference>
<gene>
    <name evidence="12" type="ORF">DJ021_09390</name>
</gene>
<dbReference type="EC" id="2.7.13.3" evidence="2"/>
<dbReference type="InterPro" id="IPR003594">
    <property type="entry name" value="HATPase_dom"/>
</dbReference>
<protein>
    <recommendedName>
        <fullName evidence="2">histidine kinase</fullName>
        <ecNumber evidence="2">2.7.13.3</ecNumber>
    </recommendedName>
</protein>
<dbReference type="InterPro" id="IPR005467">
    <property type="entry name" value="His_kinase_dom"/>
</dbReference>
<dbReference type="InterPro" id="IPR000700">
    <property type="entry name" value="PAS-assoc_C"/>
</dbReference>
<keyword evidence="8" id="KW-0843">Virulence</keyword>
<proteinExistence type="predicted"/>
<evidence type="ECO:0000256" key="2">
    <source>
        <dbReference type="ARBA" id="ARBA00012438"/>
    </source>
</evidence>
<dbReference type="SUPFAM" id="SSF55785">
    <property type="entry name" value="PYP-like sensor domain (PAS domain)"/>
    <property type="match status" value="1"/>
</dbReference>
<sequence>MDEVRDPFGTVMRGARMPVVIADAKVIDQPIIFANDAFLALTGYRRDEVIGRNCRFLQGPLTDPEQVARLRQAIGAGEEISVELLNYRKDGSTFWNRLYVSPVADEAGGIIYFFGSQSDVSDKKTAELSLIRSSEGLRTDIDTRTRELERALEQKTTLLHEVDHRVKNNLQLISSLLLLQSRRTEDERTRLALRSMLERVSAVATVHRRLFQSDDLERFDVAEFLRDLTSDLAASAGRDDIRIRLDLEHVAVPAAQAAPLALVANELICNALKHAFPAGREGRIDVTTRQVEDRFLMTIADDGVGRATGRPAGFGTTIVQLLSQQLRGRLEITDTQPGVKVVVTVPVSTPA</sequence>
<evidence type="ECO:0000256" key="4">
    <source>
        <dbReference type="ARBA" id="ARBA00022679"/>
    </source>
</evidence>
<dbReference type="SUPFAM" id="SSF55874">
    <property type="entry name" value="ATPase domain of HSP90 chaperone/DNA topoisomerase II/histidine kinase"/>
    <property type="match status" value="1"/>
</dbReference>
<dbReference type="AlphaFoldDB" id="A0A328B0N1"/>
<dbReference type="CDD" id="cd00130">
    <property type="entry name" value="PAS"/>
    <property type="match status" value="1"/>
</dbReference>
<dbReference type="GO" id="GO:0004673">
    <property type="term" value="F:protein histidine kinase activity"/>
    <property type="evidence" value="ECO:0007669"/>
    <property type="project" value="UniProtKB-EC"/>
</dbReference>
<dbReference type="NCBIfam" id="TIGR00229">
    <property type="entry name" value="sensory_box"/>
    <property type="match status" value="1"/>
</dbReference>
<feature type="domain" description="PAC" evidence="11">
    <location>
        <begin position="78"/>
        <end position="132"/>
    </location>
</feature>
<dbReference type="Gene3D" id="3.30.565.10">
    <property type="entry name" value="Histidine kinase-like ATPase, C-terminal domain"/>
    <property type="match status" value="1"/>
</dbReference>
<feature type="domain" description="Histidine kinase" evidence="9">
    <location>
        <begin position="161"/>
        <end position="349"/>
    </location>
</feature>
<dbReference type="InterPro" id="IPR000014">
    <property type="entry name" value="PAS"/>
</dbReference>
<dbReference type="Pfam" id="PF13426">
    <property type="entry name" value="PAS_9"/>
    <property type="match status" value="1"/>
</dbReference>
<feature type="domain" description="PAS" evidence="10">
    <location>
        <begin position="4"/>
        <end position="74"/>
    </location>
</feature>
<dbReference type="Pfam" id="PF07568">
    <property type="entry name" value="HisKA_2"/>
    <property type="match status" value="1"/>
</dbReference>
<dbReference type="SMART" id="SM00086">
    <property type="entry name" value="PAC"/>
    <property type="match status" value="1"/>
</dbReference>
<evidence type="ECO:0000256" key="8">
    <source>
        <dbReference type="ARBA" id="ARBA00023026"/>
    </source>
</evidence>